<dbReference type="PROSITE" id="PS51257">
    <property type="entry name" value="PROKAR_LIPOPROTEIN"/>
    <property type="match status" value="1"/>
</dbReference>
<dbReference type="RefSeq" id="WP_290284623.1">
    <property type="nucleotide sequence ID" value="NZ_JAUFQN010000019.1"/>
</dbReference>
<comment type="caution">
    <text evidence="2">The sequence shown here is derived from an EMBL/GenBank/DDBJ whole genome shotgun (WGS) entry which is preliminary data.</text>
</comment>
<sequence>MKKLLVCLLALFLTSCVGHAQITKKEIGVVEKDIYKITIDKSFLKKVLEEKLRAIKNNAVLTEFEIVKDSFVNDPSRVYYILVAQDNMGSTKIAFDLALNDNVFVASFKDNVLLSGTCTCSGGCTRGCNPRHEVGPGNVIDWYCDACRKGSGCSKSVTTSLE</sequence>
<reference evidence="2 3" key="1">
    <citation type="submission" date="2024-09" db="EMBL/GenBank/DDBJ databases">
        <authorList>
            <person name="Sun Q."/>
            <person name="Mori K."/>
        </authorList>
    </citation>
    <scope>NUCLEOTIDE SEQUENCE [LARGE SCALE GENOMIC DNA]</scope>
    <source>
        <strain evidence="2 3">CECT 8460</strain>
    </source>
</reference>
<dbReference type="EMBL" id="JBHMFB010000044">
    <property type="protein sequence ID" value="MFB9090496.1"/>
    <property type="molecule type" value="Genomic_DNA"/>
</dbReference>
<evidence type="ECO:0000256" key="1">
    <source>
        <dbReference type="SAM" id="SignalP"/>
    </source>
</evidence>
<organism evidence="2 3">
    <name type="scientific">Flavobacterium paronense</name>
    <dbReference type="NCBI Taxonomy" id="1392775"/>
    <lineage>
        <taxon>Bacteria</taxon>
        <taxon>Pseudomonadati</taxon>
        <taxon>Bacteroidota</taxon>
        <taxon>Flavobacteriia</taxon>
        <taxon>Flavobacteriales</taxon>
        <taxon>Flavobacteriaceae</taxon>
        <taxon>Flavobacterium</taxon>
    </lineage>
</organism>
<keyword evidence="1" id="KW-0732">Signal</keyword>
<proteinExistence type="predicted"/>
<protein>
    <recommendedName>
        <fullName evidence="4">Lipoprotein</fullName>
    </recommendedName>
</protein>
<feature type="signal peptide" evidence="1">
    <location>
        <begin position="1"/>
        <end position="20"/>
    </location>
</feature>
<accession>A0ABV5GH84</accession>
<name>A0ABV5GH84_9FLAO</name>
<keyword evidence="3" id="KW-1185">Reference proteome</keyword>
<gene>
    <name evidence="2" type="ORF">ACFFUU_12845</name>
</gene>
<evidence type="ECO:0000313" key="3">
    <source>
        <dbReference type="Proteomes" id="UP001589576"/>
    </source>
</evidence>
<evidence type="ECO:0000313" key="2">
    <source>
        <dbReference type="EMBL" id="MFB9090496.1"/>
    </source>
</evidence>
<dbReference type="Proteomes" id="UP001589576">
    <property type="component" value="Unassembled WGS sequence"/>
</dbReference>
<evidence type="ECO:0008006" key="4">
    <source>
        <dbReference type="Google" id="ProtNLM"/>
    </source>
</evidence>
<feature type="chain" id="PRO_5045494340" description="Lipoprotein" evidence="1">
    <location>
        <begin position="21"/>
        <end position="162"/>
    </location>
</feature>